<dbReference type="RefSeq" id="WP_203701206.1">
    <property type="nucleotide sequence ID" value="NZ_BAAALU010000018.1"/>
</dbReference>
<reference evidence="1 2" key="1">
    <citation type="submission" date="2021-01" db="EMBL/GenBank/DDBJ databases">
        <title>Whole genome shotgun sequence of Asanoa iriomotensis NBRC 100142.</title>
        <authorList>
            <person name="Komaki H."/>
            <person name="Tamura T."/>
        </authorList>
    </citation>
    <scope>NUCLEOTIDE SEQUENCE [LARGE SCALE GENOMIC DNA]</scope>
    <source>
        <strain evidence="1 2">NBRC 100142</strain>
    </source>
</reference>
<name>A0ABQ4BY30_9ACTN</name>
<dbReference type="CDD" id="cd22231">
    <property type="entry name" value="RHH_NikR_HicB-like"/>
    <property type="match status" value="1"/>
</dbReference>
<organism evidence="1 2">
    <name type="scientific">Asanoa iriomotensis</name>
    <dbReference type="NCBI Taxonomy" id="234613"/>
    <lineage>
        <taxon>Bacteria</taxon>
        <taxon>Bacillati</taxon>
        <taxon>Actinomycetota</taxon>
        <taxon>Actinomycetes</taxon>
        <taxon>Micromonosporales</taxon>
        <taxon>Micromonosporaceae</taxon>
        <taxon>Asanoa</taxon>
    </lineage>
</organism>
<comment type="caution">
    <text evidence="1">The sequence shown here is derived from an EMBL/GenBank/DDBJ whole genome shotgun (WGS) entry which is preliminary data.</text>
</comment>
<sequence length="68" mass="7101">MTAAISITLDDDLSQALNAAVGGGNRSALVSDAIREYLDRRNIAAAKAWHASLEGEDAAMLADVDAAW</sequence>
<evidence type="ECO:0000313" key="2">
    <source>
        <dbReference type="Proteomes" id="UP000624325"/>
    </source>
</evidence>
<dbReference type="EMBL" id="BONC01000007">
    <property type="protein sequence ID" value="GIF55395.1"/>
    <property type="molecule type" value="Genomic_DNA"/>
</dbReference>
<dbReference type="Proteomes" id="UP000624325">
    <property type="component" value="Unassembled WGS sequence"/>
</dbReference>
<gene>
    <name evidence="1" type="ORF">Air01nite_14900</name>
</gene>
<evidence type="ECO:0008006" key="3">
    <source>
        <dbReference type="Google" id="ProtNLM"/>
    </source>
</evidence>
<evidence type="ECO:0000313" key="1">
    <source>
        <dbReference type="EMBL" id="GIF55395.1"/>
    </source>
</evidence>
<proteinExistence type="predicted"/>
<accession>A0ABQ4BY30</accession>
<keyword evidence="2" id="KW-1185">Reference proteome</keyword>
<protein>
    <recommendedName>
        <fullName evidence="3">Ribbon-helix-helix CopG family protein</fullName>
    </recommendedName>
</protein>